<dbReference type="Pfam" id="PF08769">
    <property type="entry name" value="Spo0A_C"/>
    <property type="match status" value="1"/>
</dbReference>
<gene>
    <name evidence="2" type="ORF">LKD45_06910</name>
</gene>
<name>A0AAE3ATA1_9FIRM</name>
<evidence type="ECO:0000259" key="1">
    <source>
        <dbReference type="Pfam" id="PF08769"/>
    </source>
</evidence>
<dbReference type="GO" id="GO:0003700">
    <property type="term" value="F:DNA-binding transcription factor activity"/>
    <property type="evidence" value="ECO:0007669"/>
    <property type="project" value="InterPro"/>
</dbReference>
<organism evidence="2 3">
    <name type="scientific">Gallintestinimicrobium propionicum</name>
    <dbReference type="NCBI Taxonomy" id="2981770"/>
    <lineage>
        <taxon>Bacteria</taxon>
        <taxon>Bacillati</taxon>
        <taxon>Bacillota</taxon>
        <taxon>Clostridia</taxon>
        <taxon>Lachnospirales</taxon>
        <taxon>Lachnospiraceae</taxon>
        <taxon>Gallintestinimicrobium</taxon>
    </lineage>
</organism>
<dbReference type="GO" id="GO:0005737">
    <property type="term" value="C:cytoplasm"/>
    <property type="evidence" value="ECO:0007669"/>
    <property type="project" value="InterPro"/>
</dbReference>
<keyword evidence="3" id="KW-1185">Reference proteome</keyword>
<dbReference type="AlphaFoldDB" id="A0AAE3ATA1"/>
<sequence length="164" mass="18878">MNSILLSTQECGSQELLQLTEMLCREQDFQIIVSRAFPFMEKERKTKTVENRAGDLLTKLGFKANLKGVVYLKAAARIGLEDREELEGVTKRLYPAIAKECRTCAGRVEHAIRHAIHTSWEKGDVRQQRMVFGYDRESGNRPTNAEFIARMIDCLERQDHLLYS</sequence>
<dbReference type="GO" id="GO:0042173">
    <property type="term" value="P:regulation of sporulation resulting in formation of a cellular spore"/>
    <property type="evidence" value="ECO:0007669"/>
    <property type="project" value="InterPro"/>
</dbReference>
<dbReference type="Proteomes" id="UP001199355">
    <property type="component" value="Unassembled WGS sequence"/>
</dbReference>
<reference evidence="2 3" key="1">
    <citation type="submission" date="2021-10" db="EMBL/GenBank/DDBJ databases">
        <title>Anaerobic single-cell dispensing facilitates the cultivation of human gut bacteria.</title>
        <authorList>
            <person name="Afrizal A."/>
        </authorList>
    </citation>
    <scope>NUCLEOTIDE SEQUENCE [LARGE SCALE GENOMIC DNA]</scope>
    <source>
        <strain evidence="2 3">CLA-AA-H244</strain>
    </source>
</reference>
<dbReference type="InterPro" id="IPR036388">
    <property type="entry name" value="WH-like_DNA-bd_sf"/>
</dbReference>
<comment type="caution">
    <text evidence="2">The sequence shown here is derived from an EMBL/GenBank/DDBJ whole genome shotgun (WGS) entry which is preliminary data.</text>
</comment>
<dbReference type="GO" id="GO:0003677">
    <property type="term" value="F:DNA binding"/>
    <property type="evidence" value="ECO:0007669"/>
    <property type="project" value="InterPro"/>
</dbReference>
<evidence type="ECO:0000313" key="3">
    <source>
        <dbReference type="Proteomes" id="UP001199355"/>
    </source>
</evidence>
<protein>
    <submittedName>
        <fullName evidence="2">Sporulation initiation factor Spo0A C-terminal domain-containing protein</fullName>
    </submittedName>
</protein>
<dbReference type="SUPFAM" id="SSF46894">
    <property type="entry name" value="C-terminal effector domain of the bipartite response regulators"/>
    <property type="match status" value="1"/>
</dbReference>
<accession>A0AAE3ATA1</accession>
<dbReference type="InterPro" id="IPR014879">
    <property type="entry name" value="Spo0A_C"/>
</dbReference>
<proteinExistence type="predicted"/>
<dbReference type="Gene3D" id="1.10.10.10">
    <property type="entry name" value="Winged helix-like DNA-binding domain superfamily/Winged helix DNA-binding domain"/>
    <property type="match status" value="1"/>
</dbReference>
<dbReference type="GO" id="GO:0003743">
    <property type="term" value="F:translation initiation factor activity"/>
    <property type="evidence" value="ECO:0007669"/>
    <property type="project" value="UniProtKB-KW"/>
</dbReference>
<dbReference type="InterPro" id="IPR016032">
    <property type="entry name" value="Sig_transdc_resp-reg_C-effctor"/>
</dbReference>
<evidence type="ECO:0000313" key="2">
    <source>
        <dbReference type="EMBL" id="MCC2167428.1"/>
    </source>
</evidence>
<keyword evidence="2" id="KW-0396">Initiation factor</keyword>
<keyword evidence="2" id="KW-0648">Protein biosynthesis</keyword>
<dbReference type="RefSeq" id="WP_021913987.1">
    <property type="nucleotide sequence ID" value="NZ_JAJEQF010000013.1"/>
</dbReference>
<dbReference type="EMBL" id="JAJEQF010000013">
    <property type="protein sequence ID" value="MCC2167428.1"/>
    <property type="molecule type" value="Genomic_DNA"/>
</dbReference>
<dbReference type="GO" id="GO:0005509">
    <property type="term" value="F:calcium ion binding"/>
    <property type="evidence" value="ECO:0007669"/>
    <property type="project" value="InterPro"/>
</dbReference>
<feature type="domain" description="Sporulation initiation factor Spo0A C-terminal" evidence="1">
    <location>
        <begin position="55"/>
        <end position="153"/>
    </location>
</feature>